<keyword evidence="1" id="KW-0812">Transmembrane</keyword>
<name>A0ABS0SAC2_9HYPH</name>
<evidence type="ECO:0000313" key="2">
    <source>
        <dbReference type="EMBL" id="MBI1620176.1"/>
    </source>
</evidence>
<sequence>MGGLLDWLKLALGAVLGAAVISAPVYLYGKAEGRQIERAASLSRSVEALRERNATDDQVRKMDGVALCRALGGMPDECASLGL</sequence>
<feature type="transmembrane region" description="Helical" evidence="1">
    <location>
        <begin position="6"/>
        <end position="28"/>
    </location>
</feature>
<keyword evidence="1" id="KW-1133">Transmembrane helix</keyword>
<protein>
    <submittedName>
        <fullName evidence="2">Uncharacterized protein</fullName>
    </submittedName>
</protein>
<evidence type="ECO:0000313" key="3">
    <source>
        <dbReference type="Proteomes" id="UP000601789"/>
    </source>
</evidence>
<accession>A0ABS0SAC2</accession>
<comment type="caution">
    <text evidence="2">The sequence shown here is derived from an EMBL/GenBank/DDBJ whole genome shotgun (WGS) entry which is preliminary data.</text>
</comment>
<organism evidence="2 3">
    <name type="scientific">Aquamicrobium zhengzhouense</name>
    <dbReference type="NCBI Taxonomy" id="2781738"/>
    <lineage>
        <taxon>Bacteria</taxon>
        <taxon>Pseudomonadati</taxon>
        <taxon>Pseudomonadota</taxon>
        <taxon>Alphaproteobacteria</taxon>
        <taxon>Hyphomicrobiales</taxon>
        <taxon>Phyllobacteriaceae</taxon>
        <taxon>Aquamicrobium</taxon>
    </lineage>
</organism>
<dbReference type="RefSeq" id="WP_198475216.1">
    <property type="nucleotide sequence ID" value="NZ_JADGMQ010000002.1"/>
</dbReference>
<evidence type="ECO:0000256" key="1">
    <source>
        <dbReference type="SAM" id="Phobius"/>
    </source>
</evidence>
<keyword evidence="1" id="KW-0472">Membrane</keyword>
<dbReference type="Proteomes" id="UP000601789">
    <property type="component" value="Unassembled WGS sequence"/>
</dbReference>
<reference evidence="2 3" key="1">
    <citation type="submission" date="2020-10" db="EMBL/GenBank/DDBJ databases">
        <title>Aquamicrobium zhengzhouensis sp. nov., a exopolysaccharide producing bacterium isolated from farmland soil.</title>
        <authorList>
            <person name="Wang X."/>
        </authorList>
    </citation>
    <scope>NUCLEOTIDE SEQUENCE [LARGE SCALE GENOMIC DNA]</scope>
    <source>
        <strain evidence="3">cd-1</strain>
    </source>
</reference>
<gene>
    <name evidence="2" type="ORF">IOD40_05805</name>
</gene>
<keyword evidence="3" id="KW-1185">Reference proteome</keyword>
<dbReference type="EMBL" id="JADGMQ010000002">
    <property type="protein sequence ID" value="MBI1620176.1"/>
    <property type="molecule type" value="Genomic_DNA"/>
</dbReference>
<proteinExistence type="predicted"/>